<reference evidence="2 3" key="1">
    <citation type="journal article" date="2013" name="Antonie Van Leeuwenhoek">
        <title>Dongia rigui sp. nov., isolated from freshwater of a large wetland in Korea.</title>
        <authorList>
            <person name="Baik K.S."/>
            <person name="Hwang Y.M."/>
            <person name="Choi J.S."/>
            <person name="Kwon J."/>
            <person name="Seong C.N."/>
        </authorList>
    </citation>
    <scope>NUCLEOTIDE SEQUENCE [LARGE SCALE GENOMIC DNA]</scope>
    <source>
        <strain evidence="2 3">04SU4-P</strain>
    </source>
</reference>
<evidence type="ECO:0000313" key="2">
    <source>
        <dbReference type="EMBL" id="MDY0871492.1"/>
    </source>
</evidence>
<feature type="transmembrane region" description="Helical" evidence="1">
    <location>
        <begin position="83"/>
        <end position="107"/>
    </location>
</feature>
<dbReference type="InterPro" id="IPR010699">
    <property type="entry name" value="DUF1275"/>
</dbReference>
<sequence length="224" mass="23471">MSPYLAPLRAFTAGFVDTVGFVALFGLFTAHVTGNFVLIGASIAEFHGGIIAKLIALPVFILVVALTHLYVTHRQRRDANPIAALTLFEAFFLAAFMAAGLAAGPFTNSDSPVAIATGMLAVTAMAIQNAGARTVFANLSPTTVMTGNVTQIVIDVVDLIATPAKAPEAKTRLRKMLPPVLAFASGALAGGLGYVHVGFWALLLPLVAVMTTWLILRSAVRRPA</sequence>
<dbReference type="Proteomes" id="UP001271769">
    <property type="component" value="Unassembled WGS sequence"/>
</dbReference>
<gene>
    <name evidence="2" type="ORF">SMD31_06145</name>
</gene>
<feature type="transmembrane region" description="Helical" evidence="1">
    <location>
        <begin position="50"/>
        <end position="71"/>
    </location>
</feature>
<keyword evidence="3" id="KW-1185">Reference proteome</keyword>
<accession>A0ABU5DWX4</accession>
<dbReference type="RefSeq" id="WP_320499922.1">
    <property type="nucleotide sequence ID" value="NZ_JAXCLX010000001.1"/>
</dbReference>
<proteinExistence type="predicted"/>
<dbReference type="PANTHER" id="PTHR37314">
    <property type="entry name" value="SLR0142 PROTEIN"/>
    <property type="match status" value="1"/>
</dbReference>
<feature type="transmembrane region" description="Helical" evidence="1">
    <location>
        <begin position="21"/>
        <end position="44"/>
    </location>
</feature>
<comment type="caution">
    <text evidence="2">The sequence shown here is derived from an EMBL/GenBank/DDBJ whole genome shotgun (WGS) entry which is preliminary data.</text>
</comment>
<feature type="transmembrane region" description="Helical" evidence="1">
    <location>
        <begin position="199"/>
        <end position="216"/>
    </location>
</feature>
<dbReference type="PANTHER" id="PTHR37314:SF5">
    <property type="entry name" value="SLR0142 PROTEIN"/>
    <property type="match status" value="1"/>
</dbReference>
<name>A0ABU5DWX4_9PROT</name>
<feature type="transmembrane region" description="Helical" evidence="1">
    <location>
        <begin position="176"/>
        <end position="193"/>
    </location>
</feature>
<keyword evidence="1" id="KW-1133">Transmembrane helix</keyword>
<evidence type="ECO:0000313" key="3">
    <source>
        <dbReference type="Proteomes" id="UP001271769"/>
    </source>
</evidence>
<protein>
    <submittedName>
        <fullName evidence="2">YoaK family protein</fullName>
    </submittedName>
</protein>
<evidence type="ECO:0000256" key="1">
    <source>
        <dbReference type="SAM" id="Phobius"/>
    </source>
</evidence>
<keyword evidence="1" id="KW-0472">Membrane</keyword>
<feature type="transmembrane region" description="Helical" evidence="1">
    <location>
        <begin position="113"/>
        <end position="132"/>
    </location>
</feature>
<keyword evidence="1" id="KW-0812">Transmembrane</keyword>
<dbReference type="EMBL" id="JAXCLX010000001">
    <property type="protein sequence ID" value="MDY0871492.1"/>
    <property type="molecule type" value="Genomic_DNA"/>
</dbReference>
<organism evidence="2 3">
    <name type="scientific">Dongia rigui</name>
    <dbReference type="NCBI Taxonomy" id="940149"/>
    <lineage>
        <taxon>Bacteria</taxon>
        <taxon>Pseudomonadati</taxon>
        <taxon>Pseudomonadota</taxon>
        <taxon>Alphaproteobacteria</taxon>
        <taxon>Rhodospirillales</taxon>
        <taxon>Dongiaceae</taxon>
        <taxon>Dongia</taxon>
    </lineage>
</organism>
<dbReference type="Pfam" id="PF06912">
    <property type="entry name" value="DUF1275"/>
    <property type="match status" value="1"/>
</dbReference>